<dbReference type="PANTHER" id="PTHR23049">
    <property type="entry name" value="MYOSIN REGULATORY LIGHT CHAIN 2"/>
    <property type="match status" value="1"/>
</dbReference>
<feature type="compositionally biased region" description="Low complexity" evidence="3">
    <location>
        <begin position="49"/>
        <end position="85"/>
    </location>
</feature>
<dbReference type="PROSITE" id="PS00018">
    <property type="entry name" value="EF_HAND_1"/>
    <property type="match status" value="2"/>
</dbReference>
<name>A0A2S4PK04_9PEZI</name>
<feature type="region of interest" description="Disordered" evidence="3">
    <location>
        <begin position="1"/>
        <end position="94"/>
    </location>
</feature>
<comment type="caution">
    <text evidence="5">The sequence shown here is derived from an EMBL/GenBank/DDBJ whole genome shotgun (WGS) entry which is preliminary data.</text>
</comment>
<keyword evidence="6" id="KW-1185">Reference proteome</keyword>
<organism evidence="5 6">
    <name type="scientific">Erysiphe pulchra</name>
    <dbReference type="NCBI Taxonomy" id="225359"/>
    <lineage>
        <taxon>Eukaryota</taxon>
        <taxon>Fungi</taxon>
        <taxon>Dikarya</taxon>
        <taxon>Ascomycota</taxon>
        <taxon>Pezizomycotina</taxon>
        <taxon>Leotiomycetes</taxon>
        <taxon>Erysiphales</taxon>
        <taxon>Erysiphaceae</taxon>
        <taxon>Erysiphe</taxon>
    </lineage>
</organism>
<evidence type="ECO:0000313" key="5">
    <source>
        <dbReference type="EMBL" id="POS82361.1"/>
    </source>
</evidence>
<dbReference type="OrthoDB" id="429467at2759"/>
<dbReference type="InterPro" id="IPR002048">
    <property type="entry name" value="EF_hand_dom"/>
</dbReference>
<accession>A0A2S4PK04</accession>
<dbReference type="InterPro" id="IPR018247">
    <property type="entry name" value="EF_Hand_1_Ca_BS"/>
</dbReference>
<dbReference type="EMBL" id="PEDP01003037">
    <property type="protein sequence ID" value="POS82361.1"/>
    <property type="molecule type" value="Genomic_DNA"/>
</dbReference>
<feature type="compositionally biased region" description="Polar residues" evidence="3">
    <location>
        <begin position="29"/>
        <end position="48"/>
    </location>
</feature>
<sequence length="312" mass="33491">MTIQVQTGGHPLQVSHTSQRKSPFRRPESISSPSPLRQSTPSLSASRVTPSTSITDTSTNTNATATATATATPTPSRPSRNTSPALGESKFNEKGFRNFSFSRGENLNIRSQSQGLSPGQQVGSILRSRSTMERNTLSKLQPAQVRELREAFQILDRDSDGHVGREDVADMLAQLGLSADSSNISTFFPPQAGQAITLPVYLNSLADILSTISPSSELISAFSAFDEDDSGQIDLIEFKDALLQTTPDPGVTPLTEGEIDSLMTDFIGRRAFCKNAGGGLGKRGEVFKYHDFMASISGGSGTDEKNERDKDG</sequence>
<dbReference type="InterPro" id="IPR011992">
    <property type="entry name" value="EF-hand-dom_pair"/>
</dbReference>
<dbReference type="PROSITE" id="PS50222">
    <property type="entry name" value="EF_HAND_2"/>
    <property type="match status" value="2"/>
</dbReference>
<evidence type="ECO:0000313" key="6">
    <source>
        <dbReference type="Proteomes" id="UP000237438"/>
    </source>
</evidence>
<keyword evidence="1" id="KW-0677">Repeat</keyword>
<dbReference type="STRING" id="225359.A0A2S4PK04"/>
<dbReference type="AlphaFoldDB" id="A0A2S4PK04"/>
<dbReference type="Gene3D" id="1.10.238.10">
    <property type="entry name" value="EF-hand"/>
    <property type="match status" value="2"/>
</dbReference>
<dbReference type="Pfam" id="PF13833">
    <property type="entry name" value="EF-hand_8"/>
    <property type="match status" value="1"/>
</dbReference>
<dbReference type="Proteomes" id="UP000237438">
    <property type="component" value="Unassembled WGS sequence"/>
</dbReference>
<dbReference type="InterPro" id="IPR050403">
    <property type="entry name" value="Myosin_RLC"/>
</dbReference>
<dbReference type="SMART" id="SM00054">
    <property type="entry name" value="EFh"/>
    <property type="match status" value="2"/>
</dbReference>
<dbReference type="SUPFAM" id="SSF47473">
    <property type="entry name" value="EF-hand"/>
    <property type="match status" value="1"/>
</dbReference>
<reference evidence="5 6" key="1">
    <citation type="submission" date="2017-10" db="EMBL/GenBank/DDBJ databases">
        <title>Development of genomic resources for the powdery mildew, Erysiphe pulchra.</title>
        <authorList>
            <person name="Wadl P.A."/>
            <person name="Mack B.M."/>
            <person name="Moore G."/>
            <person name="Beltz S.B."/>
        </authorList>
    </citation>
    <scope>NUCLEOTIDE SEQUENCE [LARGE SCALE GENOMIC DNA]</scope>
    <source>
        <strain evidence="5">Cflorida</strain>
    </source>
</reference>
<keyword evidence="2" id="KW-0106">Calcium</keyword>
<feature type="region of interest" description="Disordered" evidence="3">
    <location>
        <begin position="109"/>
        <end position="137"/>
    </location>
</feature>
<dbReference type="GO" id="GO:0005509">
    <property type="term" value="F:calcium ion binding"/>
    <property type="evidence" value="ECO:0007669"/>
    <property type="project" value="InterPro"/>
</dbReference>
<evidence type="ECO:0000256" key="3">
    <source>
        <dbReference type="SAM" id="MobiDB-lite"/>
    </source>
</evidence>
<evidence type="ECO:0000256" key="2">
    <source>
        <dbReference type="ARBA" id="ARBA00022837"/>
    </source>
</evidence>
<evidence type="ECO:0000256" key="1">
    <source>
        <dbReference type="ARBA" id="ARBA00022737"/>
    </source>
</evidence>
<proteinExistence type="predicted"/>
<feature type="domain" description="EF-hand" evidence="4">
    <location>
        <begin position="213"/>
        <end position="248"/>
    </location>
</feature>
<evidence type="ECO:0000259" key="4">
    <source>
        <dbReference type="PROSITE" id="PS50222"/>
    </source>
</evidence>
<feature type="domain" description="EF-hand" evidence="4">
    <location>
        <begin position="143"/>
        <end position="178"/>
    </location>
</feature>
<protein>
    <recommendedName>
        <fullName evidence="4">EF-hand domain-containing protein</fullName>
    </recommendedName>
</protein>
<gene>
    <name evidence="5" type="ORF">EPUL_006131</name>
</gene>
<dbReference type="Pfam" id="PF13405">
    <property type="entry name" value="EF-hand_6"/>
    <property type="match status" value="1"/>
</dbReference>